<organism evidence="2 3">
    <name type="scientific">Pontibacter indicus</name>
    <dbReference type="NCBI Taxonomy" id="1317125"/>
    <lineage>
        <taxon>Bacteria</taxon>
        <taxon>Pseudomonadati</taxon>
        <taxon>Bacteroidota</taxon>
        <taxon>Cytophagia</taxon>
        <taxon>Cytophagales</taxon>
        <taxon>Hymenobacteraceae</taxon>
        <taxon>Pontibacter</taxon>
    </lineage>
</organism>
<protein>
    <submittedName>
        <fullName evidence="2">Uncharacterized protein</fullName>
    </submittedName>
</protein>
<dbReference type="AlphaFoldDB" id="A0A1R3W7D8"/>
<evidence type="ECO:0000313" key="3">
    <source>
        <dbReference type="Proteomes" id="UP000187181"/>
    </source>
</evidence>
<proteinExistence type="predicted"/>
<evidence type="ECO:0000256" key="1">
    <source>
        <dbReference type="SAM" id="MobiDB-lite"/>
    </source>
</evidence>
<sequence length="232" mass="27031">MPESPESKSVREEAVDKKVTESRSNALGLFLMELATKEDFQDAKNLFQDSFLQDTQQVRKVDSAIRLKTKRGWNPYVVFTDTLLDTDDDAIREYQYLGQYKELDKYLVSGSFWEHFECYAVDKETGQITTFWNCPTISPDKKMLANLSMAYGLEGVPNGIQVWKVEHEYQNQQGPIAISKFIEIDQQVWAPDDFVWKSPSSIILQVFSIETFWEKQGDLTEDDFQYLRLKFN</sequence>
<dbReference type="EMBL" id="FTPP01000001">
    <property type="protein sequence ID" value="SIT73809.1"/>
    <property type="molecule type" value="Genomic_DNA"/>
</dbReference>
<dbReference type="Proteomes" id="UP000187181">
    <property type="component" value="Unassembled WGS sequence"/>
</dbReference>
<evidence type="ECO:0000313" key="2">
    <source>
        <dbReference type="EMBL" id="SIT73809.1"/>
    </source>
</evidence>
<keyword evidence="3" id="KW-1185">Reference proteome</keyword>
<reference evidence="3" key="1">
    <citation type="submission" date="2017-01" db="EMBL/GenBank/DDBJ databases">
        <authorList>
            <person name="Varghese N."/>
            <person name="Submissions S."/>
        </authorList>
    </citation>
    <scope>NUCLEOTIDE SEQUENCE [LARGE SCALE GENOMIC DNA]</scope>
    <source>
        <strain evidence="3">LP100</strain>
    </source>
</reference>
<feature type="region of interest" description="Disordered" evidence="1">
    <location>
        <begin position="1"/>
        <end position="21"/>
    </location>
</feature>
<gene>
    <name evidence="2" type="ORF">SAMN05444128_0031</name>
</gene>
<dbReference type="STRING" id="1317125.SAMN05444128_0031"/>
<name>A0A1R3W7D8_9BACT</name>
<accession>A0A1R3W7D8</accession>